<name>A0A4P0XZ54_KLEPN</name>
<dbReference type="AlphaFoldDB" id="A0A4P0XZ54"/>
<dbReference type="Gene3D" id="3.40.50.10470">
    <property type="entry name" value="Translation initiation factor eif-2b, domain 2"/>
    <property type="match status" value="1"/>
</dbReference>
<dbReference type="Pfam" id="PF01008">
    <property type="entry name" value="IF-2B"/>
    <property type="match status" value="1"/>
</dbReference>
<dbReference type="GO" id="GO:0046523">
    <property type="term" value="F:S-methyl-5-thioribose-1-phosphate isomerase activity"/>
    <property type="evidence" value="ECO:0007669"/>
    <property type="project" value="UniProtKB-EC"/>
</dbReference>
<dbReference type="EC" id="5.3.1.23" evidence="2"/>
<dbReference type="InterPro" id="IPR000649">
    <property type="entry name" value="IF-2B-related"/>
</dbReference>
<accession>A0A4P0XZ54</accession>
<gene>
    <name evidence="2" type="primary">mtnA_2</name>
    <name evidence="2" type="ORF">NCTC9183_02340</name>
</gene>
<comment type="similarity">
    <text evidence="1">Belongs to the eIF-2B alpha/beta/delta subunits family.</text>
</comment>
<evidence type="ECO:0000256" key="1">
    <source>
        <dbReference type="RuleBase" id="RU003814"/>
    </source>
</evidence>
<reference evidence="2" key="1">
    <citation type="submission" date="2019-04" db="EMBL/GenBank/DDBJ databases">
        <authorList>
            <consortium name="Pathogen Informatics"/>
        </authorList>
    </citation>
    <scope>NUCLEOTIDE SEQUENCE</scope>
    <source>
        <strain evidence="2">NCTC9183</strain>
    </source>
</reference>
<evidence type="ECO:0000313" key="2">
    <source>
        <dbReference type="EMBL" id="VTM53129.1"/>
    </source>
</evidence>
<dbReference type="InterPro" id="IPR042529">
    <property type="entry name" value="IF_2B-like_C"/>
</dbReference>
<proteinExistence type="inferred from homology"/>
<dbReference type="InterPro" id="IPR037171">
    <property type="entry name" value="NagB/RpiA_transferase-like"/>
</dbReference>
<sequence length="55" mass="5349">MAGSFGAVQWAPTGAAVYNPAFDVTPAGLISGWVLDSGVVTPAQVAAGAFAPDNG</sequence>
<organism evidence="2">
    <name type="scientific">Klebsiella pneumoniae</name>
    <dbReference type="NCBI Taxonomy" id="573"/>
    <lineage>
        <taxon>Bacteria</taxon>
        <taxon>Pseudomonadati</taxon>
        <taxon>Pseudomonadota</taxon>
        <taxon>Gammaproteobacteria</taxon>
        <taxon>Enterobacterales</taxon>
        <taxon>Enterobacteriaceae</taxon>
        <taxon>Klebsiella/Raoultella group</taxon>
        <taxon>Klebsiella</taxon>
        <taxon>Klebsiella pneumoniae complex</taxon>
    </lineage>
</organism>
<keyword evidence="2" id="KW-0413">Isomerase</keyword>
<dbReference type="Proteomes" id="UP000507695">
    <property type="component" value="Unassembled WGS sequence"/>
</dbReference>
<dbReference type="SUPFAM" id="SSF100950">
    <property type="entry name" value="NagB/RpiA/CoA transferase-like"/>
    <property type="match status" value="1"/>
</dbReference>
<dbReference type="EMBL" id="CABDVL010000003">
    <property type="protein sequence ID" value="VTM53129.1"/>
    <property type="molecule type" value="Genomic_DNA"/>
</dbReference>
<protein>
    <submittedName>
        <fullName evidence="2">Methylthioribose-1-phosphate isomerase</fullName>
        <ecNumber evidence="2">5.3.1.23</ecNumber>
    </submittedName>
</protein>